<keyword evidence="7" id="KW-0812">Transmembrane</keyword>
<feature type="compositionally biased region" description="Acidic residues" evidence="6">
    <location>
        <begin position="1174"/>
        <end position="1184"/>
    </location>
</feature>
<reference evidence="11" key="4">
    <citation type="journal article" date="2015" name="G3 (Bethesda)">
        <title>Genome sequences of three phytopathogenic species of the Magnaporthaceae family of fungi.</title>
        <authorList>
            <person name="Okagaki L.H."/>
            <person name="Nunes C.C."/>
            <person name="Sailsbery J."/>
            <person name="Clay B."/>
            <person name="Brown D."/>
            <person name="John T."/>
            <person name="Oh Y."/>
            <person name="Young N."/>
            <person name="Fitzgerald M."/>
            <person name="Haas B.J."/>
            <person name="Zeng Q."/>
            <person name="Young S."/>
            <person name="Adiconis X."/>
            <person name="Fan L."/>
            <person name="Levin J.Z."/>
            <person name="Mitchell T.K."/>
            <person name="Okubara P.A."/>
            <person name="Farman M.L."/>
            <person name="Kohn L.M."/>
            <person name="Birren B."/>
            <person name="Ma L.-J."/>
            <person name="Dean R.A."/>
        </authorList>
    </citation>
    <scope>NUCLEOTIDE SEQUENCE</scope>
    <source>
        <strain evidence="11">R3-111a-1</strain>
    </source>
</reference>
<dbReference type="InterPro" id="IPR046341">
    <property type="entry name" value="SET_dom_sf"/>
</dbReference>
<reference evidence="11" key="5">
    <citation type="submission" date="2018-04" db="UniProtKB">
        <authorList>
            <consortium name="EnsemblFungi"/>
        </authorList>
    </citation>
    <scope>IDENTIFICATION</scope>
    <source>
        <strain evidence="11">R3-111a-1</strain>
    </source>
</reference>
<evidence type="ECO:0000256" key="1">
    <source>
        <dbReference type="ARBA" id="ARBA00022603"/>
    </source>
</evidence>
<dbReference type="InterPro" id="IPR048360">
    <property type="entry name" value="Ezh2_CXC_fung"/>
</dbReference>
<feature type="compositionally biased region" description="Acidic residues" evidence="6">
    <location>
        <begin position="1296"/>
        <end position="1312"/>
    </location>
</feature>
<dbReference type="Proteomes" id="UP000006039">
    <property type="component" value="Unassembled WGS sequence"/>
</dbReference>
<reference evidence="12" key="1">
    <citation type="submission" date="2010-07" db="EMBL/GenBank/DDBJ databases">
        <title>The genome sequence of Gaeumannomyces graminis var. tritici strain R3-111a-1.</title>
        <authorList>
            <consortium name="The Broad Institute Genome Sequencing Platform"/>
            <person name="Ma L.-J."/>
            <person name="Dead R."/>
            <person name="Young S."/>
            <person name="Zeng Q."/>
            <person name="Koehrsen M."/>
            <person name="Alvarado L."/>
            <person name="Berlin A."/>
            <person name="Chapman S.B."/>
            <person name="Chen Z."/>
            <person name="Freedman E."/>
            <person name="Gellesch M."/>
            <person name="Goldberg J."/>
            <person name="Griggs A."/>
            <person name="Gujja S."/>
            <person name="Heilman E.R."/>
            <person name="Heiman D."/>
            <person name="Hepburn T."/>
            <person name="Howarth C."/>
            <person name="Jen D."/>
            <person name="Larson L."/>
            <person name="Mehta T."/>
            <person name="Neiman D."/>
            <person name="Pearson M."/>
            <person name="Roberts A."/>
            <person name="Saif S."/>
            <person name="Shea T."/>
            <person name="Shenoy N."/>
            <person name="Sisk P."/>
            <person name="Stolte C."/>
            <person name="Sykes S."/>
            <person name="Walk T."/>
            <person name="White J."/>
            <person name="Yandava C."/>
            <person name="Haas B."/>
            <person name="Nusbaum C."/>
            <person name="Birren B."/>
        </authorList>
    </citation>
    <scope>NUCLEOTIDE SEQUENCE [LARGE SCALE GENOMIC DNA]</scope>
    <source>
        <strain evidence="12">R3-111a-1</strain>
    </source>
</reference>
<dbReference type="GO" id="GO:0003682">
    <property type="term" value="F:chromatin binding"/>
    <property type="evidence" value="ECO:0007669"/>
    <property type="project" value="TreeGrafter"/>
</dbReference>
<feature type="compositionally biased region" description="Basic and acidic residues" evidence="6">
    <location>
        <begin position="212"/>
        <end position="227"/>
    </location>
</feature>
<feature type="compositionally biased region" description="Low complexity" evidence="6">
    <location>
        <begin position="1227"/>
        <end position="1236"/>
    </location>
</feature>
<evidence type="ECO:0000313" key="11">
    <source>
        <dbReference type="EnsemblFungi" id="EJT78891"/>
    </source>
</evidence>
<reference evidence="10" key="2">
    <citation type="submission" date="2010-07" db="EMBL/GenBank/DDBJ databases">
        <authorList>
            <consortium name="The Broad Institute Genome Sequencing Platform"/>
            <consortium name="Broad Institute Genome Sequencing Center for Infectious Disease"/>
            <person name="Ma L.-J."/>
            <person name="Dead R."/>
            <person name="Young S."/>
            <person name="Zeng Q."/>
            <person name="Koehrsen M."/>
            <person name="Alvarado L."/>
            <person name="Berlin A."/>
            <person name="Chapman S.B."/>
            <person name="Chen Z."/>
            <person name="Freedman E."/>
            <person name="Gellesch M."/>
            <person name="Goldberg J."/>
            <person name="Griggs A."/>
            <person name="Gujja S."/>
            <person name="Heilman E.R."/>
            <person name="Heiman D."/>
            <person name="Hepburn T."/>
            <person name="Howarth C."/>
            <person name="Jen D."/>
            <person name="Larson L."/>
            <person name="Mehta T."/>
            <person name="Neiman D."/>
            <person name="Pearson M."/>
            <person name="Roberts A."/>
            <person name="Saif S."/>
            <person name="Shea T."/>
            <person name="Shenoy N."/>
            <person name="Sisk P."/>
            <person name="Stolte C."/>
            <person name="Sykes S."/>
            <person name="Walk T."/>
            <person name="White J."/>
            <person name="Yandava C."/>
            <person name="Haas B."/>
            <person name="Nusbaum C."/>
            <person name="Birren B."/>
        </authorList>
    </citation>
    <scope>NUCLEOTIDE SEQUENCE</scope>
    <source>
        <strain evidence="10">R3-111a-1</strain>
    </source>
</reference>
<evidence type="ECO:0008006" key="13">
    <source>
        <dbReference type="Google" id="ProtNLM"/>
    </source>
</evidence>
<dbReference type="EMBL" id="GL385396">
    <property type="protein sequence ID" value="EJT78891.1"/>
    <property type="molecule type" value="Genomic_DNA"/>
</dbReference>
<feature type="compositionally biased region" description="Low complexity" evidence="6">
    <location>
        <begin position="1070"/>
        <end position="1084"/>
    </location>
</feature>
<evidence type="ECO:0000313" key="10">
    <source>
        <dbReference type="EMBL" id="EJT78891.1"/>
    </source>
</evidence>
<dbReference type="PANTHER" id="PTHR45747">
    <property type="entry name" value="HISTONE-LYSINE N-METHYLTRANSFERASE E(Z)"/>
    <property type="match status" value="1"/>
</dbReference>
<keyword evidence="1" id="KW-0489">Methyltransferase</keyword>
<keyword evidence="3" id="KW-0949">S-adenosyl-L-methionine</keyword>
<evidence type="ECO:0000259" key="9">
    <source>
        <dbReference type="PROSITE" id="PS51633"/>
    </source>
</evidence>
<feature type="domain" description="CXC" evidence="9">
    <location>
        <begin position="724"/>
        <end position="844"/>
    </location>
</feature>
<dbReference type="HOGENOM" id="CLU_004089_2_0_1"/>
<feature type="domain" description="SET" evidence="8">
    <location>
        <begin position="859"/>
        <end position="987"/>
    </location>
</feature>
<gene>
    <name evidence="11" type="primary">20344442</name>
    <name evidence="10" type="ORF">GGTG_03984</name>
</gene>
<keyword evidence="7" id="KW-1133">Transmembrane helix</keyword>
<feature type="compositionally biased region" description="Basic residues" evidence="6">
    <location>
        <begin position="1034"/>
        <end position="1051"/>
    </location>
</feature>
<feature type="transmembrane region" description="Helical" evidence="7">
    <location>
        <begin position="1389"/>
        <end position="1411"/>
    </location>
</feature>
<keyword evidence="12" id="KW-1185">Reference proteome</keyword>
<dbReference type="Pfam" id="PF18600">
    <property type="entry name" value="Ezh2_MCSS_fung"/>
    <property type="match status" value="1"/>
</dbReference>
<sequence length="1429" mass="157101">MPPIQVYEISDDSDEDPASRHKAQAQGLAHPFAQSQAPAQAQAQVPLREHRPRPPSQPLGAPSRSDNVQRRDRHVTGSRSPPRPGYAPSTARPREAVVAKASIGGHSAPITAATRPAPPPGPVPQRGAAPVSGQEPGGSRFKGPEVQKTPPGVFPPASGRPVIARKASAAARNPDGPVDSIVAREAPWPAEPTAPDASAPIARDANVAYDTIEAKEAPPPRPPEPRRGFAPTQPPPRKPTADAADCSPKPLPTPKKTTKATTGPGTAAAASPKASNPTPPQSIEAGLRGMIPQIRQDHARLVVYCIENSFLGLRESQRHVSATDHFLDMRATEVDVNVKDPLSMKVKLKQHGREHGKGKVDNRLCRYRVDCIKTDKKAVPPYRFHHVDIQKNILTPNAMLKFIPHLRDMEASEEKVFQLWVHELQEMDQKSGFNTLKQQDRVSKIKRDELAATVFLYIDQWLEDLEIDCSREMLLEYLTKTEDPEDEAAIGERFQGTIAQRFTVAFGRAFGSKLSLRDVLKLDENWETLLDKARAADDPNSQGESQKTQQNESLLKAAEDWLTSYTSLGCLICFNHSCEHGEYMHDNHRRAYSLDQMGGLGIALKKRRAQARRKQLQQHASPRHGKLSVGCLNRCYTQYGVGNQFHDMQEWKDSERMLLKTIFLVLGETGGIRPQCLTAMLLDRPCFETHREMQRLELKMPPQLEGPERGDVPRPVKSLSWYDRNRKVLQGDWKDHTKAYEAPRFESHDPCIHDGPCTVANGCGCAKLGVFCEHFCRCEAETCPLKFTGCACHGSGKTCLETHRQGAKPCICILLNRECDPVLCQGCGVRERADPENRFDEALHATGCQNCALQRAVSKPVCLGESQLDGCGYGLFTAVDIAEGEFILEYVGELIEHDEGVRREARRGNVFDESENVSYLFTLLEDDGIWVDAAVYGNLSRYMNHAEQGKKSCNVVPKIVYVNGEFRIRFTAQRDIKVGEELFFNYGENFPNLTKKRLEDKAEDTNGGDAFDMVADGGDEGDFGGGSAAASKNARPRKKPGPKPTKGKRGGARPGAGRKPNSAKNLGGVQQTKSAAGAAAATAAKGRKKPGPKPRQGARKEAPPSKPVQQAWGREEQDNESDRGVRTDSVRDDDARIYEVEDDDDEPHQLRQRRGLAGASNGATRRSKRKLAEAEDDDDYEDGGGSDSNTNSRGRPTRRAAKRSRVEADASSSSAAAATSKKQKGVASASAPAPAAFNGATTTGRFVFSGDTRDFDDDKSAPPRPTTGRSVAVASRTESVEIADSIEGSARLDDNGSSDEDEDQDDEDEDDVIDRSRRNRRRPASIITSYSPETRDLRTLYLAPYSLCTNKRPTSGWATKNDIWCIFVTGGLFFFSCIWAAGEDGGREFTSILILIVAQWFALIMTTLSYLQYEQIIDQPIAGKDFTTT</sequence>
<dbReference type="Pfam" id="PF00856">
    <property type="entry name" value="SET"/>
    <property type="match status" value="1"/>
</dbReference>
<evidence type="ECO:0000256" key="3">
    <source>
        <dbReference type="ARBA" id="ARBA00022691"/>
    </source>
</evidence>
<dbReference type="GO" id="GO:0031507">
    <property type="term" value="P:heterochromatin formation"/>
    <property type="evidence" value="ECO:0007669"/>
    <property type="project" value="TreeGrafter"/>
</dbReference>
<keyword evidence="4" id="KW-0805">Transcription regulation</keyword>
<dbReference type="STRING" id="644352.J3NRT5"/>
<organism evidence="10">
    <name type="scientific">Gaeumannomyces tritici (strain R3-111a-1)</name>
    <name type="common">Wheat and barley take-all root rot fungus</name>
    <name type="synonym">Gaeumannomyces graminis var. tritici</name>
    <dbReference type="NCBI Taxonomy" id="644352"/>
    <lineage>
        <taxon>Eukaryota</taxon>
        <taxon>Fungi</taxon>
        <taxon>Dikarya</taxon>
        <taxon>Ascomycota</taxon>
        <taxon>Pezizomycotina</taxon>
        <taxon>Sordariomycetes</taxon>
        <taxon>Sordariomycetidae</taxon>
        <taxon>Magnaporthales</taxon>
        <taxon>Magnaporthaceae</taxon>
        <taxon>Gaeumannomyces</taxon>
    </lineage>
</organism>
<evidence type="ECO:0000256" key="6">
    <source>
        <dbReference type="SAM" id="MobiDB-lite"/>
    </source>
</evidence>
<feature type="compositionally biased region" description="Low complexity" evidence="6">
    <location>
        <begin position="1210"/>
        <end position="1220"/>
    </location>
</feature>
<dbReference type="GO" id="GO:0046976">
    <property type="term" value="F:histone H3K27 methyltransferase activity"/>
    <property type="evidence" value="ECO:0007669"/>
    <property type="project" value="TreeGrafter"/>
</dbReference>
<dbReference type="RefSeq" id="XP_009220036.1">
    <property type="nucleotide sequence ID" value="XM_009221772.1"/>
</dbReference>
<evidence type="ECO:0000256" key="7">
    <source>
        <dbReference type="SAM" id="Phobius"/>
    </source>
</evidence>
<feature type="compositionally biased region" description="Low complexity" evidence="6">
    <location>
        <begin position="33"/>
        <end position="44"/>
    </location>
</feature>
<dbReference type="GO" id="GO:0005634">
    <property type="term" value="C:nucleus"/>
    <property type="evidence" value="ECO:0007669"/>
    <property type="project" value="TreeGrafter"/>
</dbReference>
<feature type="region of interest" description="Disordered" evidence="6">
    <location>
        <begin position="1004"/>
        <end position="1318"/>
    </location>
</feature>
<feature type="transmembrane region" description="Helical" evidence="7">
    <location>
        <begin position="1363"/>
        <end position="1382"/>
    </location>
</feature>
<dbReference type="OrthoDB" id="6141102at2759"/>
<dbReference type="PROSITE" id="PS51633">
    <property type="entry name" value="CXC"/>
    <property type="match status" value="1"/>
</dbReference>
<keyword evidence="7" id="KW-0472">Membrane</keyword>
<evidence type="ECO:0000313" key="12">
    <source>
        <dbReference type="Proteomes" id="UP000006039"/>
    </source>
</evidence>
<dbReference type="InterPro" id="IPR026489">
    <property type="entry name" value="CXC_dom"/>
</dbReference>
<dbReference type="SUPFAM" id="SSF82199">
    <property type="entry name" value="SET domain"/>
    <property type="match status" value="1"/>
</dbReference>
<dbReference type="GeneID" id="20344442"/>
<dbReference type="Pfam" id="PF18601">
    <property type="entry name" value="EZH2_N"/>
    <property type="match status" value="1"/>
</dbReference>
<dbReference type="Gene3D" id="2.170.270.10">
    <property type="entry name" value="SET domain"/>
    <property type="match status" value="1"/>
</dbReference>
<dbReference type="eggNOG" id="KOG1079">
    <property type="taxonomic scope" value="Eukaryota"/>
</dbReference>
<dbReference type="VEuPathDB" id="FungiDB:GGTG_03984"/>
<evidence type="ECO:0000256" key="5">
    <source>
        <dbReference type="ARBA" id="ARBA00023163"/>
    </source>
</evidence>
<evidence type="ECO:0000256" key="2">
    <source>
        <dbReference type="ARBA" id="ARBA00022679"/>
    </source>
</evidence>
<dbReference type="InterPro" id="IPR040595">
    <property type="entry name" value="EZH2_N"/>
</dbReference>
<accession>J3NRT5</accession>
<dbReference type="PANTHER" id="PTHR45747:SF4">
    <property type="entry name" value="HISTONE-LYSINE N-METHYLTRANSFERASE E(Z)"/>
    <property type="match status" value="1"/>
</dbReference>
<keyword evidence="2" id="KW-0808">Transferase</keyword>
<reference evidence="10" key="3">
    <citation type="submission" date="2010-09" db="EMBL/GenBank/DDBJ databases">
        <title>Annotation of Gaeumannomyces graminis var. tritici R3-111a-1.</title>
        <authorList>
            <consortium name="The Broad Institute Genome Sequencing Platform"/>
            <person name="Ma L.-J."/>
            <person name="Dead R."/>
            <person name="Young S.K."/>
            <person name="Zeng Q."/>
            <person name="Gargeya S."/>
            <person name="Fitzgerald M."/>
            <person name="Haas B."/>
            <person name="Abouelleil A."/>
            <person name="Alvarado L."/>
            <person name="Arachchi H.M."/>
            <person name="Berlin A."/>
            <person name="Brown A."/>
            <person name="Chapman S.B."/>
            <person name="Chen Z."/>
            <person name="Dunbar C."/>
            <person name="Freedman E."/>
            <person name="Gearin G."/>
            <person name="Gellesch M."/>
            <person name="Goldberg J."/>
            <person name="Griggs A."/>
            <person name="Gujja S."/>
            <person name="Heiman D."/>
            <person name="Howarth C."/>
            <person name="Larson L."/>
            <person name="Lui A."/>
            <person name="MacDonald P.J.P."/>
            <person name="Mehta T."/>
            <person name="Montmayeur A."/>
            <person name="Murphy C."/>
            <person name="Neiman D."/>
            <person name="Pearson M."/>
            <person name="Priest M."/>
            <person name="Roberts A."/>
            <person name="Saif S."/>
            <person name="Shea T."/>
            <person name="Shenoy N."/>
            <person name="Sisk P."/>
            <person name="Stolte C."/>
            <person name="Sykes S."/>
            <person name="Yandava C."/>
            <person name="Wortman J."/>
            <person name="Nusbaum C."/>
            <person name="Birren B."/>
        </authorList>
    </citation>
    <scope>NUCLEOTIDE SEQUENCE</scope>
    <source>
        <strain evidence="10">R3-111a-1</strain>
    </source>
</reference>
<dbReference type="InterPro" id="IPR045318">
    <property type="entry name" value="EZH1/2-like"/>
</dbReference>
<dbReference type="Pfam" id="PF21509">
    <property type="entry name" value="Ezh2-like__CXC_fung"/>
    <property type="match status" value="1"/>
</dbReference>
<protein>
    <recommendedName>
        <fullName evidence="13">SET domain-containing protein</fullName>
    </recommendedName>
</protein>
<feature type="compositionally biased region" description="Low complexity" evidence="6">
    <location>
        <begin position="259"/>
        <end position="276"/>
    </location>
</feature>
<name>J3NRT5_GAET3</name>
<dbReference type="GO" id="GO:0032259">
    <property type="term" value="P:methylation"/>
    <property type="evidence" value="ECO:0007669"/>
    <property type="project" value="UniProtKB-KW"/>
</dbReference>
<evidence type="ECO:0000259" key="8">
    <source>
        <dbReference type="PROSITE" id="PS50280"/>
    </source>
</evidence>
<dbReference type="SMART" id="SM00317">
    <property type="entry name" value="SET"/>
    <property type="match status" value="1"/>
</dbReference>
<feature type="compositionally biased region" description="Basic and acidic residues" evidence="6">
    <location>
        <begin position="1113"/>
        <end position="1139"/>
    </location>
</feature>
<proteinExistence type="predicted"/>
<feature type="compositionally biased region" description="Basic and acidic residues" evidence="6">
    <location>
        <begin position="1251"/>
        <end position="1261"/>
    </location>
</feature>
<dbReference type="PROSITE" id="PS50280">
    <property type="entry name" value="SET"/>
    <property type="match status" value="1"/>
</dbReference>
<evidence type="ECO:0000256" key="4">
    <source>
        <dbReference type="ARBA" id="ARBA00023015"/>
    </source>
</evidence>
<dbReference type="InterPro" id="IPR040968">
    <property type="entry name" value="EZH2_MCSS_fung"/>
</dbReference>
<feature type="region of interest" description="Disordered" evidence="6">
    <location>
        <begin position="1"/>
        <end position="284"/>
    </location>
</feature>
<keyword evidence="5" id="KW-0804">Transcription</keyword>
<dbReference type="InterPro" id="IPR001214">
    <property type="entry name" value="SET_dom"/>
</dbReference>
<dbReference type="EnsemblFungi" id="EJT78891">
    <property type="protein sequence ID" value="EJT78891"/>
    <property type="gene ID" value="GGTG_03984"/>
</dbReference>